<dbReference type="Proteomes" id="UP000323144">
    <property type="component" value="Chromosome"/>
</dbReference>
<evidence type="ECO:0000313" key="3">
    <source>
        <dbReference type="Proteomes" id="UP000323144"/>
    </source>
</evidence>
<dbReference type="AlphaFoldDB" id="A0A5B9Y3R4"/>
<evidence type="ECO:0000313" key="2">
    <source>
        <dbReference type="EMBL" id="QEH61798.1"/>
    </source>
</evidence>
<accession>A0A5B9Y3R4</accession>
<protein>
    <submittedName>
        <fullName evidence="2">Uncharacterized protein</fullName>
    </submittedName>
</protein>
<evidence type="ECO:0000256" key="1">
    <source>
        <dbReference type="SAM" id="SignalP"/>
    </source>
</evidence>
<keyword evidence="1" id="KW-0732">Signal</keyword>
<feature type="signal peptide" evidence="1">
    <location>
        <begin position="1"/>
        <end position="18"/>
    </location>
</feature>
<dbReference type="RefSeq" id="WP_166508183.1">
    <property type="nucleotide sequence ID" value="NZ_CP043026.1"/>
</dbReference>
<name>A0A5B9Y3R4_9MOLU</name>
<proteinExistence type="predicted"/>
<dbReference type="KEGG" id="schi:SCHIN_v1c06010"/>
<gene>
    <name evidence="2" type="ORF">SCHIN_v1c06010</name>
</gene>
<organism evidence="2 3">
    <name type="scientific">Spiroplasma chinense</name>
    <dbReference type="NCBI Taxonomy" id="216932"/>
    <lineage>
        <taxon>Bacteria</taxon>
        <taxon>Bacillati</taxon>
        <taxon>Mycoplasmatota</taxon>
        <taxon>Mollicutes</taxon>
        <taxon>Entomoplasmatales</taxon>
        <taxon>Spiroplasmataceae</taxon>
        <taxon>Spiroplasma</taxon>
    </lineage>
</organism>
<dbReference type="EMBL" id="CP043026">
    <property type="protein sequence ID" value="QEH61798.1"/>
    <property type="molecule type" value="Genomic_DNA"/>
</dbReference>
<dbReference type="PROSITE" id="PS51257">
    <property type="entry name" value="PROKAR_LIPOPROTEIN"/>
    <property type="match status" value="1"/>
</dbReference>
<sequence>MKKLLSFILSSSLFASVAATTVSCVGNIGVLGEGPLDKILVDGVLRIKNRTENDLRQAIDDTQKLMNIQVDIGGFDPTLSNGEITLTPNEDFKDMISGSVVVKWYYIEPIGNYIPQSDLGEIKEINEQNIKEVLLAKNSNLKESDFTISKIGNNGAVVNSIKDSNYYYGKQNIQYSKAGVPDTRIDLATVITSNSLGELDKNDESTIISKIAALNSSLDKSEIQITNITNTGAKVTPKLNSAKYKGSVNVTFTIKETQPEPEPGDKLVELSTIIKSTTLGELENNSSSTIISKVKSLNSDLDTSQIEVANISDTGATIKSISNSTKYTGNVSVKYSLKETETPDPDAFDLSSLKGIALGALTSDSDISILNEFFNKNWELGTAGIKTADVKVIDKTVNSAVIIANSTKVKNSIKISFAVDNGKTSIPELIVNRNLGENIKELQFIPVYVWELVKKENVETIGALSLKDVTISNISKTGAHISAVAGSKFIGQVDVTWTVSSDFKEEEIDLENLQDQLNVRPISVQYKSTLSSAKADQKNNPDKTIDEIAWNIIEGNVASTFVGTLGLILNIDVGQEASLGDFIRRNVDYTTNYEEITKDVKFEYSDFTGSVPPDLEDLTIVVSGTKDSWIKNSAEITVKWV</sequence>
<keyword evidence="3" id="KW-1185">Reference proteome</keyword>
<reference evidence="2 3" key="1">
    <citation type="submission" date="2019-08" db="EMBL/GenBank/DDBJ databases">
        <title>Complete genome sequence of Spiroplasma chinense CCH (DSM 19755).</title>
        <authorList>
            <person name="Shen H.-Y."/>
            <person name="Lin Y.-C."/>
            <person name="Chou L."/>
            <person name="Kuo C.-H."/>
        </authorList>
    </citation>
    <scope>NUCLEOTIDE SEQUENCE [LARGE SCALE GENOMIC DNA]</scope>
    <source>
        <strain evidence="2 3">CCH</strain>
    </source>
</reference>
<feature type="chain" id="PRO_5022674169" evidence="1">
    <location>
        <begin position="19"/>
        <end position="641"/>
    </location>
</feature>